<reference evidence="3 4" key="1">
    <citation type="journal article" date="2015" name="Genome Biol. Evol.">
        <title>The genome of winter moth (Operophtera brumata) provides a genomic perspective on sexual dimorphism and phenology.</title>
        <authorList>
            <person name="Derks M.F."/>
            <person name="Smit S."/>
            <person name="Salis L."/>
            <person name="Schijlen E."/>
            <person name="Bossers A."/>
            <person name="Mateman C."/>
            <person name="Pijl A.S."/>
            <person name="de Ridder D."/>
            <person name="Groenen M.A."/>
            <person name="Visser M.E."/>
            <person name="Megens H.J."/>
        </authorList>
    </citation>
    <scope>NUCLEOTIDE SEQUENCE [LARGE SCALE GENOMIC DNA]</scope>
    <source>
        <strain evidence="3">WM2013NL</strain>
        <tissue evidence="3">Head and thorax</tissue>
    </source>
</reference>
<dbReference type="Proteomes" id="UP000037510">
    <property type="component" value="Unassembled WGS sequence"/>
</dbReference>
<dbReference type="PANTHER" id="PTHR43615:SF1">
    <property type="entry name" value="PPDK_N DOMAIN-CONTAINING PROTEIN"/>
    <property type="match status" value="1"/>
</dbReference>
<evidence type="ECO:0000256" key="1">
    <source>
        <dbReference type="ARBA" id="ARBA00007837"/>
    </source>
</evidence>
<comment type="similarity">
    <text evidence="1">Belongs to the PEP-utilizing enzyme family.</text>
</comment>
<dbReference type="SUPFAM" id="SSF56059">
    <property type="entry name" value="Glutathione synthetase ATP-binding domain-like"/>
    <property type="match status" value="4"/>
</dbReference>
<dbReference type="GO" id="GO:0016301">
    <property type="term" value="F:kinase activity"/>
    <property type="evidence" value="ECO:0007669"/>
    <property type="project" value="InterPro"/>
</dbReference>
<dbReference type="STRING" id="104452.A0A0L7LTX6"/>
<gene>
    <name evidence="3" type="ORF">OBRU01_00951</name>
</gene>
<dbReference type="GO" id="GO:0005524">
    <property type="term" value="F:ATP binding"/>
    <property type="evidence" value="ECO:0007669"/>
    <property type="project" value="InterPro"/>
</dbReference>
<protein>
    <submittedName>
        <fullName evidence="3">Putative phosphoenolpyruvate synthase</fullName>
    </submittedName>
</protein>
<comment type="caution">
    <text evidence="3">The sequence shown here is derived from an EMBL/GenBank/DDBJ whole genome shotgun (WGS) entry which is preliminary data.</text>
</comment>
<evidence type="ECO:0000313" key="3">
    <source>
        <dbReference type="EMBL" id="KOB78829.1"/>
    </source>
</evidence>
<dbReference type="Gene3D" id="3.30.1490.20">
    <property type="entry name" value="ATP-grasp fold, A domain"/>
    <property type="match status" value="1"/>
</dbReference>
<name>A0A0L7LTX6_OPEBR</name>
<dbReference type="Pfam" id="PF01326">
    <property type="entry name" value="PPDK_N"/>
    <property type="match status" value="4"/>
</dbReference>
<feature type="domain" description="Pyruvate phosphate dikinase AMP/ATP-binding" evidence="2">
    <location>
        <begin position="307"/>
        <end position="346"/>
    </location>
</feature>
<accession>A0A0L7LTX6</accession>
<sequence>MANFCETAAEIPKIYSINVSSNKRDLKVVLRINSDGGKMPSGVPHQHEVLYRTVLADIDGFAGSGVMEAGRVEHCLPFEDRRAACADLVGGKGASLALLASMQNEEGYKVPPGFCLTINALDKHLEQNPALQAAILEVEAASSLFATTELSGDVKEEILANIAELRTKASEQNLGPELRFANETVLGCASDDDILRGILKCWGSMQNGQPCLCGGGVVIQALVSPRAAGVMFTRHPAHGDPSRLLITANFGLGEACLCGGGVVIQALVSPRAAGVTFTRHPAHGDPSHLLITANFGLGEACLCGGEVVIQALVSPRAAGVMFTRHPAYGDPSHLLITANFGLGEACLCGGGVVIQALVSPRANGVMFKRHTAHGDPSRLLITANLGLGEACLCGGGVVIQALVSPRAAGVTFTRHPVHGDPSRLLITANFGLGESVVSGAVEPDTFIIKRGQDNHLFIYKSVLGTKSQRITVNSDKGVGLEDVPAGERETACLTEGEVMSLARLGVAQEELWAAARDIEMSSSCCKLVRSRHWSDGQRKNANAMVIGEGVKDPYELWQCIADTEARMMKMSYNHSVTSTASTCKFSPELCNEIGTLLSSGDVLSAEVPQGLASLARSLEASGKYDEFRGLQPQEAMAWLQTHLPNFELSTKPWVLVPEDMMKIRLAFLRLGQALVKQWYLPNVDLVFFFRFKELGDYIQTRDPGLLRNQRQQYYPGWCKLKFAEINQGWVQPLAARRPAVTADDVRIEAATVCGGEVVARACVVKDISEGWVQPLAARCPAVTAGDVRIEAATVCGGEVVARAYATDIFRTGDIVRLSGNKGTLERVVLLKPEQNEHAVNSDS</sequence>
<evidence type="ECO:0000259" key="2">
    <source>
        <dbReference type="Pfam" id="PF01326"/>
    </source>
</evidence>
<dbReference type="AlphaFoldDB" id="A0A0L7LTX6"/>
<keyword evidence="3" id="KW-0670">Pyruvate</keyword>
<proteinExistence type="inferred from homology"/>
<dbReference type="EMBL" id="JTDY01000106">
    <property type="protein sequence ID" value="KOB78829.1"/>
    <property type="molecule type" value="Genomic_DNA"/>
</dbReference>
<feature type="domain" description="Pyruvate phosphate dikinase AMP/ATP-binding" evidence="2">
    <location>
        <begin position="261"/>
        <end position="301"/>
    </location>
</feature>
<organism evidence="3 4">
    <name type="scientific">Operophtera brumata</name>
    <name type="common">Winter moth</name>
    <name type="synonym">Phalaena brumata</name>
    <dbReference type="NCBI Taxonomy" id="104452"/>
    <lineage>
        <taxon>Eukaryota</taxon>
        <taxon>Metazoa</taxon>
        <taxon>Ecdysozoa</taxon>
        <taxon>Arthropoda</taxon>
        <taxon>Hexapoda</taxon>
        <taxon>Insecta</taxon>
        <taxon>Pterygota</taxon>
        <taxon>Neoptera</taxon>
        <taxon>Endopterygota</taxon>
        <taxon>Lepidoptera</taxon>
        <taxon>Glossata</taxon>
        <taxon>Ditrysia</taxon>
        <taxon>Geometroidea</taxon>
        <taxon>Geometridae</taxon>
        <taxon>Larentiinae</taxon>
        <taxon>Operophtera</taxon>
    </lineage>
</organism>
<feature type="domain" description="Pyruvate phosphate dikinase AMP/ATP-binding" evidence="2">
    <location>
        <begin position="396"/>
        <end position="519"/>
    </location>
</feature>
<dbReference type="InterPro" id="IPR002192">
    <property type="entry name" value="PPDK_AMP/ATP-bd"/>
</dbReference>
<keyword evidence="4" id="KW-1185">Reference proteome</keyword>
<dbReference type="InterPro" id="IPR051549">
    <property type="entry name" value="PEP_Utilizing_Enz"/>
</dbReference>
<dbReference type="PANTHER" id="PTHR43615">
    <property type="entry name" value="PHOSPHOENOLPYRUVATE SYNTHASE-RELATED"/>
    <property type="match status" value="1"/>
</dbReference>
<evidence type="ECO:0000313" key="4">
    <source>
        <dbReference type="Proteomes" id="UP000037510"/>
    </source>
</evidence>
<dbReference type="Gene3D" id="3.30.470.20">
    <property type="entry name" value="ATP-grasp fold, B domain"/>
    <property type="match status" value="4"/>
</dbReference>
<feature type="domain" description="Pyruvate phosphate dikinase AMP/ATP-binding" evidence="2">
    <location>
        <begin position="87"/>
        <end position="256"/>
    </location>
</feature>
<dbReference type="InterPro" id="IPR013815">
    <property type="entry name" value="ATP_grasp_subdomain_1"/>
</dbReference>